<reference evidence="3" key="1">
    <citation type="submission" date="2021-01" db="EMBL/GenBank/DDBJ databases">
        <title>Caligus Genome Assembly.</title>
        <authorList>
            <person name="Gallardo-Escarate C."/>
        </authorList>
    </citation>
    <scope>NUCLEOTIDE SEQUENCE [LARGE SCALE GENOMIC DNA]</scope>
</reference>
<name>A0A7T8K1K5_CALRO</name>
<sequence>GYDQDDWDSDFDDPQTYLRPPTIQTPVGRMAVAMGAVEVIGHVQEQPRGIQYRPQHFTNFNRFSSFVKSGTENYILGKSNFKVDDIELVSVS</sequence>
<feature type="non-terminal residue" evidence="2">
    <location>
        <position position="92"/>
    </location>
</feature>
<gene>
    <name evidence="2" type="ORF">FKW44_016720</name>
</gene>
<feature type="non-terminal residue" evidence="2">
    <location>
        <position position="1"/>
    </location>
</feature>
<feature type="compositionally biased region" description="Acidic residues" evidence="1">
    <location>
        <begin position="1"/>
        <end position="13"/>
    </location>
</feature>
<dbReference type="OrthoDB" id="10254720at2759"/>
<evidence type="ECO:0000256" key="1">
    <source>
        <dbReference type="SAM" id="MobiDB-lite"/>
    </source>
</evidence>
<dbReference type="AlphaFoldDB" id="A0A7T8K1K5"/>
<feature type="region of interest" description="Disordered" evidence="1">
    <location>
        <begin position="1"/>
        <end position="22"/>
    </location>
</feature>
<dbReference type="Proteomes" id="UP000595437">
    <property type="component" value="Chromosome 11"/>
</dbReference>
<dbReference type="EMBL" id="CP045900">
    <property type="protein sequence ID" value="QQP42146.1"/>
    <property type="molecule type" value="Genomic_DNA"/>
</dbReference>
<accession>A0A7T8K1K5</accession>
<organism evidence="2 3">
    <name type="scientific">Caligus rogercresseyi</name>
    <name type="common">Sea louse</name>
    <dbReference type="NCBI Taxonomy" id="217165"/>
    <lineage>
        <taxon>Eukaryota</taxon>
        <taxon>Metazoa</taxon>
        <taxon>Ecdysozoa</taxon>
        <taxon>Arthropoda</taxon>
        <taxon>Crustacea</taxon>
        <taxon>Multicrustacea</taxon>
        <taxon>Hexanauplia</taxon>
        <taxon>Copepoda</taxon>
        <taxon>Siphonostomatoida</taxon>
        <taxon>Caligidae</taxon>
        <taxon>Caligus</taxon>
    </lineage>
</organism>
<proteinExistence type="predicted"/>
<keyword evidence="3" id="KW-1185">Reference proteome</keyword>
<evidence type="ECO:0000313" key="3">
    <source>
        <dbReference type="Proteomes" id="UP000595437"/>
    </source>
</evidence>
<evidence type="ECO:0000313" key="2">
    <source>
        <dbReference type="EMBL" id="QQP42146.1"/>
    </source>
</evidence>
<protein>
    <submittedName>
        <fullName evidence="2">Sorting nexin</fullName>
    </submittedName>
</protein>